<dbReference type="PANTHER" id="PTHR11559">
    <property type="entry name" value="CARBOXYLESTERASE"/>
    <property type="match status" value="1"/>
</dbReference>
<keyword evidence="2 3" id="KW-0378">Hydrolase</keyword>
<dbReference type="Gene3D" id="3.40.50.1820">
    <property type="entry name" value="alpha/beta hydrolase"/>
    <property type="match status" value="1"/>
</dbReference>
<gene>
    <name evidence="6" type="ORF">H9639_01760</name>
</gene>
<accession>A0ABR8UNB5</accession>
<evidence type="ECO:0000313" key="6">
    <source>
        <dbReference type="EMBL" id="MBD7994023.1"/>
    </source>
</evidence>
<name>A0ABR8UNB5_9MICC</name>
<evidence type="ECO:0000256" key="2">
    <source>
        <dbReference type="ARBA" id="ARBA00022801"/>
    </source>
</evidence>
<evidence type="ECO:0000259" key="5">
    <source>
        <dbReference type="Pfam" id="PF00135"/>
    </source>
</evidence>
<protein>
    <recommendedName>
        <fullName evidence="3">Carboxylic ester hydrolase</fullName>
        <ecNumber evidence="3">3.1.1.-</ecNumber>
    </recommendedName>
</protein>
<evidence type="ECO:0000313" key="7">
    <source>
        <dbReference type="Proteomes" id="UP000609874"/>
    </source>
</evidence>
<dbReference type="EC" id="3.1.1.-" evidence="3"/>
<dbReference type="Pfam" id="PF00135">
    <property type="entry name" value="COesterase"/>
    <property type="match status" value="1"/>
</dbReference>
<dbReference type="InterPro" id="IPR019826">
    <property type="entry name" value="Carboxylesterase_B_AS"/>
</dbReference>
<feature type="domain" description="Carboxylesterase type B" evidence="5">
    <location>
        <begin position="11"/>
        <end position="474"/>
    </location>
</feature>
<organism evidence="6 7">
    <name type="scientific">Arthrobacter gallicola</name>
    <dbReference type="NCBI Taxonomy" id="2762225"/>
    <lineage>
        <taxon>Bacteria</taxon>
        <taxon>Bacillati</taxon>
        <taxon>Actinomycetota</taxon>
        <taxon>Actinomycetes</taxon>
        <taxon>Micrococcales</taxon>
        <taxon>Micrococcaceae</taxon>
        <taxon>Arthrobacter</taxon>
    </lineage>
</organism>
<sequence length="507" mass="54052">MSTATAEAGLTVQTSEGPVRGRVLGDTRSWRGIPYAEPPVAELRLRLPRRARPWSDVLDASGFGPWAPQRIHRLLPGAGPRTPMSEDCLTINVTAPKTPSADPLPVLVFLHGGAFEAGSAAMDLVDGSGITAMGNVLFVSMNYRLGALGFMDFRAYSTPDRPFEANLGLADQVAALEWVQRNIAAFGGDPGNVTLFGQSAGATSALTLMCVPAAAGLFHRAFLQSPAAGVAYSPERTEQWAAEFLGILGVGAGGAAEALSELPAAALVEAAGQLSGKIVPEAQPGARSLAPVVDGTFLPVHPLDAFADGSAQRIPLVLGTMESEGTLFDRFHDVLPTSEARIEKMFALTEPGLRDGVVAAYKGYPHKKQAVELGGDAVFWHPGLQVLQAHSEYAPAWCYRFDYAPRAARLAGLGATHGFDLPAVFGTYGSGAGRALLGLGNRRTTANVGHRFQSALLRFAKSGAPGPMWPKYDTVSRRTKIFDRYDRIELDPRSARRKAWNGYRGYR</sequence>
<evidence type="ECO:0000256" key="1">
    <source>
        <dbReference type="ARBA" id="ARBA00005964"/>
    </source>
</evidence>
<dbReference type="InterPro" id="IPR029058">
    <property type="entry name" value="AB_hydrolase_fold"/>
</dbReference>
<dbReference type="RefSeq" id="WP_191806418.1">
    <property type="nucleotide sequence ID" value="NZ_JACSQD010000001.1"/>
</dbReference>
<evidence type="ECO:0000256" key="3">
    <source>
        <dbReference type="RuleBase" id="RU361235"/>
    </source>
</evidence>
<reference evidence="6 7" key="1">
    <citation type="submission" date="2020-08" db="EMBL/GenBank/DDBJ databases">
        <title>A Genomic Blueprint of the Chicken Gut Microbiome.</title>
        <authorList>
            <person name="Gilroy R."/>
            <person name="Ravi A."/>
            <person name="Getino M."/>
            <person name="Pursley I."/>
            <person name="Horton D.L."/>
            <person name="Alikhan N.-F."/>
            <person name="Baker D."/>
            <person name="Gharbi K."/>
            <person name="Hall N."/>
            <person name="Watson M."/>
            <person name="Adriaenssens E.M."/>
            <person name="Foster-Nyarko E."/>
            <person name="Jarju S."/>
            <person name="Secka A."/>
            <person name="Antonio M."/>
            <person name="Oren A."/>
            <person name="Chaudhuri R."/>
            <person name="La Ragione R.M."/>
            <person name="Hildebrand F."/>
            <person name="Pallen M.J."/>
        </authorList>
    </citation>
    <scope>NUCLEOTIDE SEQUENCE [LARGE SCALE GENOMIC DNA]</scope>
    <source>
        <strain evidence="6 7">Sa2CUA1</strain>
    </source>
</reference>
<feature type="region of interest" description="Disordered" evidence="4">
    <location>
        <begin position="1"/>
        <end position="20"/>
    </location>
</feature>
<comment type="similarity">
    <text evidence="1 3">Belongs to the type-B carboxylesterase/lipase family.</text>
</comment>
<dbReference type="SUPFAM" id="SSF53474">
    <property type="entry name" value="alpha/beta-Hydrolases"/>
    <property type="match status" value="1"/>
</dbReference>
<dbReference type="InterPro" id="IPR002018">
    <property type="entry name" value="CarbesteraseB"/>
</dbReference>
<dbReference type="EMBL" id="JACSQD010000001">
    <property type="protein sequence ID" value="MBD7994023.1"/>
    <property type="molecule type" value="Genomic_DNA"/>
</dbReference>
<keyword evidence="7" id="KW-1185">Reference proteome</keyword>
<dbReference type="PRINTS" id="PR00878">
    <property type="entry name" value="CHOLNESTRASE"/>
</dbReference>
<comment type="caution">
    <text evidence="6">The sequence shown here is derived from an EMBL/GenBank/DDBJ whole genome shotgun (WGS) entry which is preliminary data.</text>
</comment>
<dbReference type="Proteomes" id="UP000609874">
    <property type="component" value="Unassembled WGS sequence"/>
</dbReference>
<proteinExistence type="inferred from homology"/>
<dbReference type="InterPro" id="IPR000997">
    <property type="entry name" value="Cholinesterase"/>
</dbReference>
<feature type="compositionally biased region" description="Polar residues" evidence="4">
    <location>
        <begin position="1"/>
        <end position="16"/>
    </location>
</feature>
<evidence type="ECO:0000256" key="4">
    <source>
        <dbReference type="SAM" id="MobiDB-lite"/>
    </source>
</evidence>
<dbReference type="InterPro" id="IPR050309">
    <property type="entry name" value="Type-B_Carboxylest/Lipase"/>
</dbReference>
<dbReference type="PROSITE" id="PS00122">
    <property type="entry name" value="CARBOXYLESTERASE_B_1"/>
    <property type="match status" value="1"/>
</dbReference>